<feature type="transmembrane region" description="Helical" evidence="1">
    <location>
        <begin position="101"/>
        <end position="119"/>
    </location>
</feature>
<dbReference type="AlphaFoldDB" id="A0AAD7NNL2"/>
<evidence type="ECO:0000313" key="4">
    <source>
        <dbReference type="Proteomes" id="UP001215280"/>
    </source>
</evidence>
<proteinExistence type="predicted"/>
<dbReference type="InterPro" id="IPR045340">
    <property type="entry name" value="DUF6533"/>
</dbReference>
<evidence type="ECO:0000259" key="2">
    <source>
        <dbReference type="Pfam" id="PF20151"/>
    </source>
</evidence>
<evidence type="ECO:0000256" key="1">
    <source>
        <dbReference type="SAM" id="Phobius"/>
    </source>
</evidence>
<keyword evidence="1" id="KW-1133">Transmembrane helix</keyword>
<dbReference type="EMBL" id="JARJLG010000027">
    <property type="protein sequence ID" value="KAJ7768638.1"/>
    <property type="molecule type" value="Genomic_DNA"/>
</dbReference>
<protein>
    <recommendedName>
        <fullName evidence="2">DUF6533 domain-containing protein</fullName>
    </recommendedName>
</protein>
<name>A0AAD7NNL2_9AGAR</name>
<keyword evidence="1" id="KW-0812">Transmembrane</keyword>
<comment type="caution">
    <text evidence="3">The sequence shown here is derived from an EMBL/GenBank/DDBJ whole genome shotgun (WGS) entry which is preliminary data.</text>
</comment>
<gene>
    <name evidence="3" type="ORF">DFH07DRAFT_300281</name>
</gene>
<reference evidence="3" key="1">
    <citation type="submission" date="2023-03" db="EMBL/GenBank/DDBJ databases">
        <title>Massive genome expansion in bonnet fungi (Mycena s.s.) driven by repeated elements and novel gene families across ecological guilds.</title>
        <authorList>
            <consortium name="Lawrence Berkeley National Laboratory"/>
            <person name="Harder C.B."/>
            <person name="Miyauchi S."/>
            <person name="Viragh M."/>
            <person name="Kuo A."/>
            <person name="Thoen E."/>
            <person name="Andreopoulos B."/>
            <person name="Lu D."/>
            <person name="Skrede I."/>
            <person name="Drula E."/>
            <person name="Henrissat B."/>
            <person name="Morin E."/>
            <person name="Kohler A."/>
            <person name="Barry K."/>
            <person name="LaButti K."/>
            <person name="Morin E."/>
            <person name="Salamov A."/>
            <person name="Lipzen A."/>
            <person name="Mereny Z."/>
            <person name="Hegedus B."/>
            <person name="Baldrian P."/>
            <person name="Stursova M."/>
            <person name="Weitz H."/>
            <person name="Taylor A."/>
            <person name="Grigoriev I.V."/>
            <person name="Nagy L.G."/>
            <person name="Martin F."/>
            <person name="Kauserud H."/>
        </authorList>
    </citation>
    <scope>NUCLEOTIDE SEQUENCE</scope>
    <source>
        <strain evidence="3">CBHHK188m</strain>
    </source>
</reference>
<keyword evidence="4" id="KW-1185">Reference proteome</keyword>
<dbReference type="Proteomes" id="UP001215280">
    <property type="component" value="Unassembled WGS sequence"/>
</dbReference>
<feature type="domain" description="DUF6533" evidence="2">
    <location>
        <begin position="63"/>
        <end position="108"/>
    </location>
</feature>
<feature type="transmembrane region" description="Helical" evidence="1">
    <location>
        <begin position="162"/>
        <end position="181"/>
    </location>
</feature>
<dbReference type="Pfam" id="PF20151">
    <property type="entry name" value="DUF6533"/>
    <property type="match status" value="1"/>
</dbReference>
<accession>A0AAD7NNL2</accession>
<feature type="transmembrane region" description="Helical" evidence="1">
    <location>
        <begin position="60"/>
        <end position="80"/>
    </location>
</feature>
<evidence type="ECO:0000313" key="3">
    <source>
        <dbReference type="EMBL" id="KAJ7768638.1"/>
    </source>
</evidence>
<organism evidence="3 4">
    <name type="scientific">Mycena maculata</name>
    <dbReference type="NCBI Taxonomy" id="230809"/>
    <lineage>
        <taxon>Eukaryota</taxon>
        <taxon>Fungi</taxon>
        <taxon>Dikarya</taxon>
        <taxon>Basidiomycota</taxon>
        <taxon>Agaricomycotina</taxon>
        <taxon>Agaricomycetes</taxon>
        <taxon>Agaricomycetidae</taxon>
        <taxon>Agaricales</taxon>
        <taxon>Marasmiineae</taxon>
        <taxon>Mycenaceae</taxon>
        <taxon>Mycena</taxon>
    </lineage>
</organism>
<keyword evidence="1" id="KW-0472">Membrane</keyword>
<sequence>MFPISHSARFCSGCYLISRCAHCRTARSHLRGPGSKPLRMLSSAPETLSGSDGLPSTRPLLLYLYFCAIAVLYYDHILTIPEEVEHIWRRPKSRSSYWFFLNRYLTFFATLPITVFNFVQFTHDVCGKYAIFRQVLLVVQVFVVDFILSLRVYAMYGLNKRILYILGFSAVAGIGIAGWAISAPSNSHELEDYSVPGCFLPLSSKAGIHCVLTRINDRPPSGRC</sequence>
<feature type="transmembrane region" description="Helical" evidence="1">
    <location>
        <begin position="131"/>
        <end position="150"/>
    </location>
</feature>